<dbReference type="Gene3D" id="3.90.215.10">
    <property type="entry name" value="Gamma Fibrinogen, chain A, domain 1"/>
    <property type="match status" value="1"/>
</dbReference>
<evidence type="ECO:0000256" key="14">
    <source>
        <dbReference type="ARBA" id="ARBA00023136"/>
    </source>
</evidence>
<evidence type="ECO:0000256" key="17">
    <source>
        <dbReference type="SAM" id="SignalP"/>
    </source>
</evidence>
<evidence type="ECO:0000256" key="8">
    <source>
        <dbReference type="ARBA" id="ARBA00022737"/>
    </source>
</evidence>
<proteinExistence type="predicted"/>
<dbReference type="SMART" id="SM00473">
    <property type="entry name" value="PAN_AP"/>
    <property type="match status" value="1"/>
</dbReference>
<accession>A0A9W9YFC3</accession>
<keyword evidence="4" id="KW-0812">Transmembrane</keyword>
<dbReference type="GO" id="GO:0005615">
    <property type="term" value="C:extracellular space"/>
    <property type="evidence" value="ECO:0007669"/>
    <property type="project" value="TreeGrafter"/>
</dbReference>
<keyword evidence="21" id="KW-1185">Reference proteome</keyword>
<evidence type="ECO:0000256" key="4">
    <source>
        <dbReference type="ARBA" id="ARBA00022692"/>
    </source>
</evidence>
<evidence type="ECO:0000256" key="13">
    <source>
        <dbReference type="ARBA" id="ARBA00022989"/>
    </source>
</evidence>
<evidence type="ECO:0000259" key="19">
    <source>
        <dbReference type="PROSITE" id="PS51406"/>
    </source>
</evidence>
<evidence type="ECO:0000256" key="2">
    <source>
        <dbReference type="ARBA" id="ARBA00022473"/>
    </source>
</evidence>
<evidence type="ECO:0000256" key="10">
    <source>
        <dbReference type="ARBA" id="ARBA00022837"/>
    </source>
</evidence>
<feature type="domain" description="Fibrinogen C-terminal" evidence="19">
    <location>
        <begin position="155"/>
        <end position="221"/>
    </location>
</feature>
<feature type="domain" description="EGF-like" evidence="18">
    <location>
        <begin position="119"/>
        <end position="158"/>
    </location>
</feature>
<evidence type="ECO:0000256" key="5">
    <source>
        <dbReference type="ARBA" id="ARBA00022723"/>
    </source>
</evidence>
<dbReference type="PANTHER" id="PTHR16146:SF46">
    <property type="entry name" value="INTELECTIN-1A-RELATED"/>
    <property type="match status" value="1"/>
</dbReference>
<comment type="subcellular location">
    <subcellularLocation>
        <location evidence="1">Membrane</location>
        <topology evidence="1">Single-pass type I membrane protein</topology>
    </subcellularLocation>
</comment>
<gene>
    <name evidence="20" type="primary">LYS1_5</name>
    <name evidence="20" type="ORF">OS493_018378</name>
</gene>
<dbReference type="Pfam" id="PF00147">
    <property type="entry name" value="Fibrinogen_C"/>
    <property type="match status" value="1"/>
</dbReference>
<keyword evidence="13" id="KW-1133">Transmembrane helix</keyword>
<dbReference type="CDD" id="cd00054">
    <property type="entry name" value="EGF_CA"/>
    <property type="match status" value="1"/>
</dbReference>
<keyword evidence="15 16" id="KW-1015">Disulfide bond</keyword>
<evidence type="ECO:0000256" key="7">
    <source>
        <dbReference type="ARBA" id="ARBA00022734"/>
    </source>
</evidence>
<keyword evidence="8" id="KW-0677">Repeat</keyword>
<dbReference type="FunFam" id="2.10.25.10:FF:000368">
    <property type="entry name" value="Delta-like 3 (Drosophila), isoform CRA_b"/>
    <property type="match status" value="1"/>
</dbReference>
<dbReference type="InterPro" id="IPR003609">
    <property type="entry name" value="Pan_app"/>
</dbReference>
<evidence type="ECO:0000259" key="18">
    <source>
        <dbReference type="PROSITE" id="PS50026"/>
    </source>
</evidence>
<keyword evidence="2" id="KW-0217">Developmental protein</keyword>
<dbReference type="GO" id="GO:0030154">
    <property type="term" value="P:cell differentiation"/>
    <property type="evidence" value="ECO:0007669"/>
    <property type="project" value="UniProtKB-KW"/>
</dbReference>
<comment type="caution">
    <text evidence="20">The sequence shown here is derived from an EMBL/GenBank/DDBJ whole genome shotgun (WGS) entry which is preliminary data.</text>
</comment>
<dbReference type="SUPFAM" id="SSF57196">
    <property type="entry name" value="EGF/Laminin"/>
    <property type="match status" value="1"/>
</dbReference>
<dbReference type="InterPro" id="IPR014716">
    <property type="entry name" value="Fibrinogen_a/b/g_C_1"/>
</dbReference>
<dbReference type="AlphaFoldDB" id="A0A9W9YFC3"/>
<dbReference type="InterPro" id="IPR002181">
    <property type="entry name" value="Fibrinogen_a/b/g_C_dom"/>
</dbReference>
<dbReference type="PANTHER" id="PTHR16146">
    <property type="entry name" value="INTELECTIN"/>
    <property type="match status" value="1"/>
</dbReference>
<evidence type="ECO:0000313" key="21">
    <source>
        <dbReference type="Proteomes" id="UP001163046"/>
    </source>
</evidence>
<evidence type="ECO:0000256" key="3">
    <source>
        <dbReference type="ARBA" id="ARBA00022536"/>
    </source>
</evidence>
<sequence length="398" mass="44999">MNVIHQQVFMSLFFLLVFKIAKSQASFKGSLDVADGILVYANFFPFPHHKLNSTPVASRSVHGEDDCIAACTEASRCRSLNFKPVPDANNKFICHLLNTDKFHSSELFNTSLDFHHYSFTAPCELNPCKNGGVCYPAANSEYDFKCACVASFTGKRCDKRLKSCAELLDAGYTKNGVYKILSNQSDVMDVYCDQTGRGGGWTMVFKVVSGVSADIYQLWSSSDSLNENKTEALNVNSSFRGHYKNRLVQNWQTASPKEARVALYKNESETEILSIVFNATNSNSKDWFAKDRLTYSPWTDLHTRTTPLLDFSIEASCCTRSFYIIRAHGGCPGDEGWLLVTYAYCAYEKRYPQTTVMYSKRTTYTNWNVYVSQVSLDKAFNSTKEPFSIVIESWFEIE</sequence>
<dbReference type="OrthoDB" id="5980158at2759"/>
<evidence type="ECO:0000256" key="16">
    <source>
        <dbReference type="PROSITE-ProRule" id="PRU00076"/>
    </source>
</evidence>
<keyword evidence="7" id="KW-0430">Lectin</keyword>
<evidence type="ECO:0000256" key="1">
    <source>
        <dbReference type="ARBA" id="ARBA00004479"/>
    </source>
</evidence>
<feature type="disulfide bond" evidence="16">
    <location>
        <begin position="148"/>
        <end position="157"/>
    </location>
</feature>
<dbReference type="Gene3D" id="2.10.25.10">
    <property type="entry name" value="Laminin"/>
    <property type="match status" value="1"/>
</dbReference>
<protein>
    <submittedName>
        <fullName evidence="20">Saccharopine dehydrogenase</fullName>
    </submittedName>
</protein>
<organism evidence="20 21">
    <name type="scientific">Desmophyllum pertusum</name>
    <dbReference type="NCBI Taxonomy" id="174260"/>
    <lineage>
        <taxon>Eukaryota</taxon>
        <taxon>Metazoa</taxon>
        <taxon>Cnidaria</taxon>
        <taxon>Anthozoa</taxon>
        <taxon>Hexacorallia</taxon>
        <taxon>Scleractinia</taxon>
        <taxon>Caryophylliina</taxon>
        <taxon>Caryophylliidae</taxon>
        <taxon>Desmophyllum</taxon>
    </lineage>
</organism>
<keyword evidence="9" id="KW-0221">Differentiation</keyword>
<evidence type="ECO:0000256" key="9">
    <source>
        <dbReference type="ARBA" id="ARBA00022782"/>
    </source>
</evidence>
<evidence type="ECO:0000256" key="12">
    <source>
        <dbReference type="ARBA" id="ARBA00022976"/>
    </source>
</evidence>
<dbReference type="SMART" id="SM00181">
    <property type="entry name" value="EGF"/>
    <property type="match status" value="1"/>
</dbReference>
<keyword evidence="6 17" id="KW-0732">Signal</keyword>
<feature type="chain" id="PRO_5040852658" evidence="17">
    <location>
        <begin position="26"/>
        <end position="398"/>
    </location>
</feature>
<dbReference type="InterPro" id="IPR036056">
    <property type="entry name" value="Fibrinogen-like_C"/>
</dbReference>
<feature type="signal peptide" evidence="17">
    <location>
        <begin position="1"/>
        <end position="25"/>
    </location>
</feature>
<evidence type="ECO:0000313" key="20">
    <source>
        <dbReference type="EMBL" id="KAJ7333201.1"/>
    </source>
</evidence>
<dbReference type="PROSITE" id="PS00022">
    <property type="entry name" value="EGF_1"/>
    <property type="match status" value="1"/>
</dbReference>
<dbReference type="InterPro" id="IPR000742">
    <property type="entry name" value="EGF"/>
</dbReference>
<dbReference type="SUPFAM" id="SSF56496">
    <property type="entry name" value="Fibrinogen C-terminal domain-like"/>
    <property type="match status" value="1"/>
</dbReference>
<dbReference type="GO" id="GO:0070492">
    <property type="term" value="F:oligosaccharide binding"/>
    <property type="evidence" value="ECO:0007669"/>
    <property type="project" value="TreeGrafter"/>
</dbReference>
<comment type="caution">
    <text evidence="16">Lacks conserved residue(s) required for the propagation of feature annotation.</text>
</comment>
<keyword evidence="11" id="KW-0832">Ubl conjugation</keyword>
<dbReference type="NCBIfam" id="NF040941">
    <property type="entry name" value="GGGWT_bact"/>
    <property type="match status" value="1"/>
</dbReference>
<dbReference type="GO" id="GO:0007219">
    <property type="term" value="P:Notch signaling pathway"/>
    <property type="evidence" value="ECO:0007669"/>
    <property type="project" value="UniProtKB-KW"/>
</dbReference>
<evidence type="ECO:0000256" key="15">
    <source>
        <dbReference type="ARBA" id="ARBA00023157"/>
    </source>
</evidence>
<name>A0A9W9YFC3_9CNID</name>
<evidence type="ECO:0000256" key="6">
    <source>
        <dbReference type="ARBA" id="ARBA00022729"/>
    </source>
</evidence>
<dbReference type="GO" id="GO:0016020">
    <property type="term" value="C:membrane"/>
    <property type="evidence" value="ECO:0007669"/>
    <property type="project" value="UniProtKB-SubCell"/>
</dbReference>
<dbReference type="PROSITE" id="PS51406">
    <property type="entry name" value="FIBRINOGEN_C_2"/>
    <property type="match status" value="1"/>
</dbReference>
<keyword evidence="10" id="KW-0106">Calcium</keyword>
<keyword evidence="3 16" id="KW-0245">EGF-like domain</keyword>
<keyword evidence="5" id="KW-0479">Metal-binding</keyword>
<keyword evidence="14" id="KW-0472">Membrane</keyword>
<dbReference type="Proteomes" id="UP001163046">
    <property type="component" value="Unassembled WGS sequence"/>
</dbReference>
<dbReference type="Pfam" id="PF00024">
    <property type="entry name" value="PAN_1"/>
    <property type="match status" value="1"/>
</dbReference>
<dbReference type="PROSITE" id="PS50026">
    <property type="entry name" value="EGF_3"/>
    <property type="match status" value="1"/>
</dbReference>
<keyword evidence="12" id="KW-0914">Notch signaling pathway</keyword>
<evidence type="ECO:0000256" key="11">
    <source>
        <dbReference type="ARBA" id="ARBA00022843"/>
    </source>
</evidence>
<reference evidence="20" key="1">
    <citation type="submission" date="2023-01" db="EMBL/GenBank/DDBJ databases">
        <title>Genome assembly of the deep-sea coral Lophelia pertusa.</title>
        <authorList>
            <person name="Herrera S."/>
            <person name="Cordes E."/>
        </authorList>
    </citation>
    <scope>NUCLEOTIDE SEQUENCE</scope>
    <source>
        <strain evidence="20">USNM1676648</strain>
        <tissue evidence="20">Polyp</tissue>
    </source>
</reference>
<dbReference type="Pfam" id="PF00008">
    <property type="entry name" value="EGF"/>
    <property type="match status" value="1"/>
</dbReference>
<dbReference type="GO" id="GO:0046872">
    <property type="term" value="F:metal ion binding"/>
    <property type="evidence" value="ECO:0007669"/>
    <property type="project" value="UniProtKB-KW"/>
</dbReference>
<dbReference type="SUPFAM" id="SSF57414">
    <property type="entry name" value="Hairpin loop containing domain-like"/>
    <property type="match status" value="1"/>
</dbReference>
<dbReference type="EMBL" id="MU827787">
    <property type="protein sequence ID" value="KAJ7333201.1"/>
    <property type="molecule type" value="Genomic_DNA"/>
</dbReference>